<dbReference type="Proteomes" id="UP000066549">
    <property type="component" value="Chromosome"/>
</dbReference>
<dbReference type="HAMAP" id="MF_01334">
    <property type="entry name" value="Ribosomal_bL25_CTC"/>
    <property type="match status" value="1"/>
</dbReference>
<dbReference type="SUPFAM" id="SSF50715">
    <property type="entry name" value="Ribosomal protein L25-like"/>
    <property type="match status" value="1"/>
</dbReference>
<sequence>MKITVTAEKRDVKGTGASRRLRRNGKVPGILYGNHKDAVSILLDSKTLHQQFHKEAFHASILELSTDGTKESVLLRDYQLEPVKGTILHVDFQRVNQNEKIHVNVPFHFINEDIAKGVKLEGGVISHIMTEVDIACLPKDLPQFIEVDLEDLGLGESVHLSELKLPEGVEITALTEENDPAITSIVKPKVQKADDPLTASEEAGEDDVSDGDSSSEASDESSNEEPKEE</sequence>
<dbReference type="GO" id="GO:0006412">
    <property type="term" value="P:translation"/>
    <property type="evidence" value="ECO:0007669"/>
    <property type="project" value="UniProtKB-UniRule"/>
</dbReference>
<comment type="similarity">
    <text evidence="5">Belongs to the bacterial ribosomal protein bL25 family. CTC subfamily.</text>
</comment>
<dbReference type="AlphaFoldDB" id="A0A0H4JC84"/>
<dbReference type="EMBL" id="CP011002">
    <property type="protein sequence ID" value="AKO66107.1"/>
    <property type="molecule type" value="Genomic_DNA"/>
</dbReference>
<keyword evidence="10" id="KW-1185">Reference proteome</keyword>
<dbReference type="Gene3D" id="2.170.120.20">
    <property type="entry name" value="Ribosomal protein L25, beta domain"/>
    <property type="match status" value="1"/>
</dbReference>
<dbReference type="NCBIfam" id="TIGR00731">
    <property type="entry name" value="bL25_bact_ctc"/>
    <property type="match status" value="1"/>
</dbReference>
<evidence type="ECO:0000256" key="1">
    <source>
        <dbReference type="ARBA" id="ARBA00022730"/>
    </source>
</evidence>
<dbReference type="InterPro" id="IPR020056">
    <property type="entry name" value="Rbsml_bL25/Gln-tRNA_synth_N"/>
</dbReference>
<feature type="domain" description="Large ribosomal subunit protein bL25 L25" evidence="7">
    <location>
        <begin position="6"/>
        <end position="92"/>
    </location>
</feature>
<dbReference type="Pfam" id="PF14693">
    <property type="entry name" value="Ribosomal_TL5_C"/>
    <property type="match status" value="1"/>
</dbReference>
<evidence type="ECO:0000259" key="8">
    <source>
        <dbReference type="Pfam" id="PF14693"/>
    </source>
</evidence>
<keyword evidence="2 5" id="KW-0694">RNA-binding</keyword>
<evidence type="ECO:0000256" key="4">
    <source>
        <dbReference type="ARBA" id="ARBA00023274"/>
    </source>
</evidence>
<keyword evidence="3 5" id="KW-0689">Ribosomal protein</keyword>
<dbReference type="CDD" id="cd00495">
    <property type="entry name" value="Ribosomal_L25_TL5_CTC"/>
    <property type="match status" value="1"/>
</dbReference>
<feature type="domain" description="Large ribosomal subunit protein bL25 beta" evidence="8">
    <location>
        <begin position="100"/>
        <end position="189"/>
    </location>
</feature>
<evidence type="ECO:0000313" key="9">
    <source>
        <dbReference type="EMBL" id="AKO66107.1"/>
    </source>
</evidence>
<accession>A0A0H4JC84</accession>
<dbReference type="GO" id="GO:0003735">
    <property type="term" value="F:structural constituent of ribosome"/>
    <property type="evidence" value="ECO:0007669"/>
    <property type="project" value="InterPro"/>
</dbReference>
<dbReference type="GO" id="GO:0022625">
    <property type="term" value="C:cytosolic large ribosomal subunit"/>
    <property type="evidence" value="ECO:0007669"/>
    <property type="project" value="TreeGrafter"/>
</dbReference>
<evidence type="ECO:0000256" key="5">
    <source>
        <dbReference type="HAMAP-Rule" id="MF_01334"/>
    </source>
</evidence>
<evidence type="ECO:0000259" key="7">
    <source>
        <dbReference type="Pfam" id="PF01386"/>
    </source>
</evidence>
<evidence type="ECO:0000313" key="10">
    <source>
        <dbReference type="Proteomes" id="UP000066549"/>
    </source>
</evidence>
<feature type="region of interest" description="Disordered" evidence="6">
    <location>
        <begin position="182"/>
        <end position="229"/>
    </location>
</feature>
<protein>
    <recommendedName>
        <fullName evidence="5">Large ribosomal subunit protein bL25</fullName>
    </recommendedName>
    <alternativeName>
        <fullName evidence="5">General stress protein CTC</fullName>
    </alternativeName>
</protein>
<evidence type="ECO:0000256" key="6">
    <source>
        <dbReference type="SAM" id="MobiDB-lite"/>
    </source>
</evidence>
<dbReference type="GO" id="GO:0008097">
    <property type="term" value="F:5S rRNA binding"/>
    <property type="evidence" value="ECO:0007669"/>
    <property type="project" value="InterPro"/>
</dbReference>
<dbReference type="InterPro" id="IPR020930">
    <property type="entry name" value="Ribosomal_uL5_bac-type"/>
</dbReference>
<dbReference type="Pfam" id="PF01386">
    <property type="entry name" value="Ribosomal_L25p"/>
    <property type="match status" value="1"/>
</dbReference>
<dbReference type="InterPro" id="IPR011035">
    <property type="entry name" value="Ribosomal_bL25/Gln-tRNA_synth"/>
</dbReference>
<dbReference type="NCBIfam" id="NF004612">
    <property type="entry name" value="PRK05943.1"/>
    <property type="match status" value="1"/>
</dbReference>
<dbReference type="PANTHER" id="PTHR33284:SF1">
    <property type="entry name" value="RIBOSOMAL PROTEIN L25_GLN-TRNA SYNTHETASE, ANTI-CODON-BINDING DOMAIN-CONTAINING PROTEIN"/>
    <property type="match status" value="1"/>
</dbReference>
<comment type="subunit">
    <text evidence="5">Part of the 50S ribosomal subunit; part of the 5S rRNA/L5/L18/L25 subcomplex. Contacts the 5S rRNA. Binds to the 5S rRNA independently of L5 and L18.</text>
</comment>
<dbReference type="PATRIC" id="fig|1623450.3.peg.1056"/>
<dbReference type="InterPro" id="IPR037121">
    <property type="entry name" value="Ribosomal_bL25_C"/>
</dbReference>
<evidence type="ECO:0000256" key="3">
    <source>
        <dbReference type="ARBA" id="ARBA00022980"/>
    </source>
</evidence>
<gene>
    <name evidence="5" type="primary">rplY</name>
    <name evidence="5" type="synonym">ctc</name>
    <name evidence="9" type="ORF">VI33_05310</name>
</gene>
<feature type="compositionally biased region" description="Acidic residues" evidence="6">
    <location>
        <begin position="217"/>
        <end position="229"/>
    </location>
</feature>
<dbReference type="NCBIfam" id="NF004128">
    <property type="entry name" value="PRK05618.1-2"/>
    <property type="match status" value="1"/>
</dbReference>
<evidence type="ECO:0000256" key="2">
    <source>
        <dbReference type="ARBA" id="ARBA00022884"/>
    </source>
</evidence>
<dbReference type="OrthoDB" id="9806411at2"/>
<keyword evidence="1 5" id="KW-0699">rRNA-binding</keyword>
<dbReference type="InterPro" id="IPR020057">
    <property type="entry name" value="Ribosomal_bL25_b-dom"/>
</dbReference>
<dbReference type="InterPro" id="IPR001021">
    <property type="entry name" value="Ribosomal_bL25_long"/>
</dbReference>
<keyword evidence="4 5" id="KW-0687">Ribonucleoprotein</keyword>
<dbReference type="InterPro" id="IPR029751">
    <property type="entry name" value="Ribosomal_L25_dom"/>
</dbReference>
<name>A0A0H4JC84_9PROT</name>
<dbReference type="Gene3D" id="2.40.240.10">
    <property type="entry name" value="Ribosomal Protein L25, Chain P"/>
    <property type="match status" value="1"/>
</dbReference>
<comment type="function">
    <text evidence="5">This is one of the proteins that binds to the 5S RNA in the ribosome where it forms part of the central protuberance.</text>
</comment>
<proteinExistence type="inferred from homology"/>
<organism evidence="9 10">
    <name type="scientific">Methylophilales bacterium MBRS-H7</name>
    <dbReference type="NCBI Taxonomy" id="1623450"/>
    <lineage>
        <taxon>Bacteria</taxon>
        <taxon>Pseudomonadati</taxon>
        <taxon>Pseudomonadota</taxon>
        <taxon>Betaproteobacteria</taxon>
        <taxon>Nitrosomonadales</taxon>
        <taxon>OM43 clade</taxon>
    </lineage>
</organism>
<dbReference type="PANTHER" id="PTHR33284">
    <property type="entry name" value="RIBOSOMAL PROTEIN L25/GLN-TRNA SYNTHETASE, ANTI-CODON-BINDING DOMAIN-CONTAINING PROTEIN"/>
    <property type="match status" value="1"/>
</dbReference>
<dbReference type="NCBIfam" id="NF004130">
    <property type="entry name" value="PRK05618.1-5"/>
    <property type="match status" value="1"/>
</dbReference>
<reference evidence="9 10" key="1">
    <citation type="submission" date="2015-03" db="EMBL/GenBank/DDBJ databases">
        <title>Comparative analysis of the OM43 clade including a novel species from Red Sea uncovers genomic and metabolic diversity among marine methylotrophs.</title>
        <authorList>
            <person name="Jimenez-Infante F."/>
            <person name="Ngugi D.K."/>
            <person name="Vinu M."/>
            <person name="Alam I."/>
            <person name="Kamau A."/>
            <person name="Blom J."/>
            <person name="Bajic V.B."/>
            <person name="Stingl U."/>
        </authorList>
    </citation>
    <scope>NUCLEOTIDE SEQUENCE [LARGE SCALE GENOMIC DNA]</scope>
    <source>
        <strain evidence="9 10">MBRSH7</strain>
    </source>
</reference>